<dbReference type="Pfam" id="PF00172">
    <property type="entry name" value="Zn_clus"/>
    <property type="match status" value="1"/>
</dbReference>
<protein>
    <recommendedName>
        <fullName evidence="3">Zn(2)-C6 fungal-type domain-containing protein</fullName>
    </recommendedName>
</protein>
<dbReference type="Gene3D" id="4.10.240.10">
    <property type="entry name" value="Zn(2)-C6 fungal-type DNA-binding domain"/>
    <property type="match status" value="1"/>
</dbReference>
<feature type="compositionally biased region" description="Polar residues" evidence="2">
    <location>
        <begin position="113"/>
        <end position="144"/>
    </location>
</feature>
<feature type="compositionally biased region" description="Basic and acidic residues" evidence="2">
    <location>
        <begin position="63"/>
        <end position="75"/>
    </location>
</feature>
<accession>A0A6G1HLU9</accession>
<feature type="compositionally biased region" description="Polar residues" evidence="2">
    <location>
        <begin position="848"/>
        <end position="859"/>
    </location>
</feature>
<evidence type="ECO:0000259" key="3">
    <source>
        <dbReference type="PROSITE" id="PS50048"/>
    </source>
</evidence>
<dbReference type="SMART" id="SM00066">
    <property type="entry name" value="GAL4"/>
    <property type="match status" value="1"/>
</dbReference>
<evidence type="ECO:0000313" key="5">
    <source>
        <dbReference type="Proteomes" id="UP000799640"/>
    </source>
</evidence>
<proteinExistence type="predicted"/>
<name>A0A6G1HLU9_9PEZI</name>
<dbReference type="InterPro" id="IPR036864">
    <property type="entry name" value="Zn2-C6_fun-type_DNA-bd_sf"/>
</dbReference>
<dbReference type="CDD" id="cd00067">
    <property type="entry name" value="GAL4"/>
    <property type="match status" value="1"/>
</dbReference>
<dbReference type="PANTHER" id="PTHR31644:SF2">
    <property type="entry name" value="TRANSCRIPTIONAL ACTIVATOR ARO80-RELATED"/>
    <property type="match status" value="1"/>
</dbReference>
<dbReference type="EMBL" id="ML996705">
    <property type="protein sequence ID" value="KAF2396836.1"/>
    <property type="molecule type" value="Genomic_DNA"/>
</dbReference>
<evidence type="ECO:0000313" key="4">
    <source>
        <dbReference type="EMBL" id="KAF2396836.1"/>
    </source>
</evidence>
<dbReference type="InterPro" id="IPR001138">
    <property type="entry name" value="Zn2Cys6_DnaBD"/>
</dbReference>
<feature type="region of interest" description="Disordered" evidence="2">
    <location>
        <begin position="48"/>
        <end position="177"/>
    </location>
</feature>
<dbReference type="Proteomes" id="UP000799640">
    <property type="component" value="Unassembled WGS sequence"/>
</dbReference>
<feature type="domain" description="Zn(2)-C6 fungal-type" evidence="3">
    <location>
        <begin position="36"/>
        <end position="72"/>
    </location>
</feature>
<organism evidence="4 5">
    <name type="scientific">Trichodelitschia bisporula</name>
    <dbReference type="NCBI Taxonomy" id="703511"/>
    <lineage>
        <taxon>Eukaryota</taxon>
        <taxon>Fungi</taxon>
        <taxon>Dikarya</taxon>
        <taxon>Ascomycota</taxon>
        <taxon>Pezizomycotina</taxon>
        <taxon>Dothideomycetes</taxon>
        <taxon>Dothideomycetes incertae sedis</taxon>
        <taxon>Phaeotrichales</taxon>
        <taxon>Phaeotrichaceae</taxon>
        <taxon>Trichodelitschia</taxon>
    </lineage>
</organism>
<dbReference type="OrthoDB" id="2262349at2759"/>
<gene>
    <name evidence="4" type="ORF">EJ06DRAFT_515702</name>
</gene>
<dbReference type="SUPFAM" id="SSF57701">
    <property type="entry name" value="Zn2/Cys6 DNA-binding domain"/>
    <property type="match status" value="1"/>
</dbReference>
<feature type="region of interest" description="Disordered" evidence="2">
    <location>
        <begin position="831"/>
        <end position="862"/>
    </location>
</feature>
<dbReference type="AlphaFoldDB" id="A0A6G1HLU9"/>
<dbReference type="GO" id="GO:0009074">
    <property type="term" value="P:aromatic amino acid family catabolic process"/>
    <property type="evidence" value="ECO:0007669"/>
    <property type="project" value="TreeGrafter"/>
</dbReference>
<dbReference type="GO" id="GO:0005634">
    <property type="term" value="C:nucleus"/>
    <property type="evidence" value="ECO:0007669"/>
    <property type="project" value="TreeGrafter"/>
</dbReference>
<dbReference type="PROSITE" id="PS50048">
    <property type="entry name" value="ZN2_CY6_FUNGAL_2"/>
    <property type="match status" value="1"/>
</dbReference>
<dbReference type="InterPro" id="IPR052780">
    <property type="entry name" value="AAA_Catabolism_Regulators"/>
</dbReference>
<keyword evidence="1" id="KW-0539">Nucleus</keyword>
<sequence>MPGQTSLMPSGDEGPSQQASGDKKGDLKSHTRTYQACNRCRLRKVKCDLGPVDDPHPPPCARCRREGKDCAFEATRRKRKSRSGSDDEAYVARNGRKRTHTSGGDSSDDEPTGYSSPVKSDSNCGTPTNSRAQPAYQASGSQAQPAFRTPAPPQSAYGMSQTFAHHGPAYTTPPQGFNGPASGFNALTSASQVQVISGPGSASLQSSPRVANGTGITVSPPVNGASVTVPTRSGGLPSVQTHVNASERAVSTLQHGEMYSGPYSMTTLVDAAMLELETRADDDHTASQVLKAWQRLQFVRSGWITPTEGHEYISFFSENIQPLTPIALPNFSNPACEMQLLEVDQTLLVTLLLIASRHRSPDLKCTASRQSAIHDMLWKHLEGRLMRSMLAQEQWGGGFCGAGPGKPDEFAQPGLRSLGTIESLLLLMEWHPRALHFPPKDTEEDLLLPEKFVYKAESQRKSGPSACGSWLEPCWRSDRVCWTLLNYAMTLAVELGVFEDATVDTYQKQYPGVPAEDIKALLNRKLRIKSVLWTFHAQTVGRLELTSKLPFHARTIYVSAVDTKVAYNLAKHVPPERGTMKWLEQNPKVSLDMLRGRDPFVYVQYFWEGIAAIMKKGNEDMFLNNDHTRNIIEKGEYAEFLRAYVPVLDEWREEFDRCSYIPKQMRYILEIEYGYCRAYLHSLALQAIVLRCVKESSGDEKNQGQNPRPSIQPNILFRCLGDDRQHVVEVVTWCRKVLEVVTQDLLPTRLLKSCPVRTYFRIICVAIILLKTFALGAAAADVHFSIKLLQDAITALEECIVDDVHIGQRFASTCDLLIRRVREKVVTVSINPPATNGTSEPDAGQWNGDENQPGVNQGAENDVSYDVNDPNAANFDPDVPMSFDFMQSGHPVIMPPSVEGLAFMYGGESPLVHGFPATWPQEGKWVGLPLDPLLNRGVDVGTTSYGPDVGGQDMLDILLGYQVD</sequence>
<reference evidence="4" key="1">
    <citation type="journal article" date="2020" name="Stud. Mycol.">
        <title>101 Dothideomycetes genomes: a test case for predicting lifestyles and emergence of pathogens.</title>
        <authorList>
            <person name="Haridas S."/>
            <person name="Albert R."/>
            <person name="Binder M."/>
            <person name="Bloem J."/>
            <person name="Labutti K."/>
            <person name="Salamov A."/>
            <person name="Andreopoulos B."/>
            <person name="Baker S."/>
            <person name="Barry K."/>
            <person name="Bills G."/>
            <person name="Bluhm B."/>
            <person name="Cannon C."/>
            <person name="Castanera R."/>
            <person name="Culley D."/>
            <person name="Daum C."/>
            <person name="Ezra D."/>
            <person name="Gonzalez J."/>
            <person name="Henrissat B."/>
            <person name="Kuo A."/>
            <person name="Liang C."/>
            <person name="Lipzen A."/>
            <person name="Lutzoni F."/>
            <person name="Magnuson J."/>
            <person name="Mondo S."/>
            <person name="Nolan M."/>
            <person name="Ohm R."/>
            <person name="Pangilinan J."/>
            <person name="Park H.-J."/>
            <person name="Ramirez L."/>
            <person name="Alfaro M."/>
            <person name="Sun H."/>
            <person name="Tritt A."/>
            <person name="Yoshinaga Y."/>
            <person name="Zwiers L.-H."/>
            <person name="Turgeon B."/>
            <person name="Goodwin S."/>
            <person name="Spatafora J."/>
            <person name="Crous P."/>
            <person name="Grigoriev I."/>
        </authorList>
    </citation>
    <scope>NUCLEOTIDE SEQUENCE</scope>
    <source>
        <strain evidence="4">CBS 262.69</strain>
    </source>
</reference>
<dbReference type="GO" id="GO:0008270">
    <property type="term" value="F:zinc ion binding"/>
    <property type="evidence" value="ECO:0007669"/>
    <property type="project" value="InterPro"/>
</dbReference>
<evidence type="ECO:0000256" key="2">
    <source>
        <dbReference type="SAM" id="MobiDB-lite"/>
    </source>
</evidence>
<dbReference type="PROSITE" id="PS00463">
    <property type="entry name" value="ZN2_CY6_FUNGAL_1"/>
    <property type="match status" value="1"/>
</dbReference>
<dbReference type="GO" id="GO:0045944">
    <property type="term" value="P:positive regulation of transcription by RNA polymerase II"/>
    <property type="evidence" value="ECO:0007669"/>
    <property type="project" value="TreeGrafter"/>
</dbReference>
<dbReference type="GO" id="GO:0000981">
    <property type="term" value="F:DNA-binding transcription factor activity, RNA polymerase II-specific"/>
    <property type="evidence" value="ECO:0007669"/>
    <property type="project" value="InterPro"/>
</dbReference>
<feature type="region of interest" description="Disordered" evidence="2">
    <location>
        <begin position="1"/>
        <end position="30"/>
    </location>
</feature>
<evidence type="ECO:0000256" key="1">
    <source>
        <dbReference type="ARBA" id="ARBA00023242"/>
    </source>
</evidence>
<keyword evidence="5" id="KW-1185">Reference proteome</keyword>
<dbReference type="PANTHER" id="PTHR31644">
    <property type="entry name" value="TRANSCRIPTIONAL ACTIVATOR ARO80-RELATED"/>
    <property type="match status" value="1"/>
</dbReference>